<keyword evidence="1" id="KW-1133">Transmembrane helix</keyword>
<dbReference type="EMBL" id="QICQ01000034">
    <property type="protein sequence ID" value="PXV76101.1"/>
    <property type="molecule type" value="Genomic_DNA"/>
</dbReference>
<keyword evidence="3" id="KW-1185">Reference proteome</keyword>
<evidence type="ECO:0000313" key="2">
    <source>
        <dbReference type="EMBL" id="PXV76101.1"/>
    </source>
</evidence>
<feature type="transmembrane region" description="Helical" evidence="1">
    <location>
        <begin position="44"/>
        <end position="62"/>
    </location>
</feature>
<dbReference type="Proteomes" id="UP000247780">
    <property type="component" value="Unassembled WGS sequence"/>
</dbReference>
<evidence type="ECO:0000313" key="3">
    <source>
        <dbReference type="Proteomes" id="UP000247780"/>
    </source>
</evidence>
<proteinExistence type="predicted"/>
<protein>
    <submittedName>
        <fullName evidence="2">Toxin CptA</fullName>
    </submittedName>
</protein>
<organism evidence="2 3">
    <name type="scientific">Nitrosomonas eutropha</name>
    <dbReference type="NCBI Taxonomy" id="916"/>
    <lineage>
        <taxon>Bacteria</taxon>
        <taxon>Pseudomonadati</taxon>
        <taxon>Pseudomonadota</taxon>
        <taxon>Betaproteobacteria</taxon>
        <taxon>Nitrosomonadales</taxon>
        <taxon>Nitrosomonadaceae</taxon>
        <taxon>Nitrosomonas</taxon>
    </lineage>
</organism>
<keyword evidence="1" id="KW-0812">Transmembrane</keyword>
<evidence type="ECO:0000256" key="1">
    <source>
        <dbReference type="SAM" id="Phobius"/>
    </source>
</evidence>
<dbReference type="InterPro" id="IPR009883">
    <property type="entry name" value="YgfX"/>
</dbReference>
<dbReference type="Pfam" id="PF07254">
    <property type="entry name" value="Cpta_toxin"/>
    <property type="match status" value="1"/>
</dbReference>
<accession>A0ABX5M576</accession>
<gene>
    <name evidence="2" type="ORF">C8R14_1344</name>
</gene>
<dbReference type="RefSeq" id="WP_011634352.1">
    <property type="nucleotide sequence ID" value="NZ_QICQ01000034.1"/>
</dbReference>
<sequence>MGDINNQSESALSIQLQPSRQLAVLLSLAHCTAAGVFWPLALPVVVKIMITLLLAGSLYYYLRRYAWLAFPQSIMTLHLTGRNRCKIETCVGKSINTVIDASTFVAPYMTVLCLKMEQTYRYRTVVILPDNIDAGSFRRLRVWLKWRWQDEFSNREKRH</sequence>
<comment type="caution">
    <text evidence="2">The sequence shown here is derived from an EMBL/GenBank/DDBJ whole genome shotgun (WGS) entry which is preliminary data.</text>
</comment>
<name>A0ABX5M576_9PROT</name>
<reference evidence="2 3" key="1">
    <citation type="submission" date="2018-04" db="EMBL/GenBank/DDBJ databases">
        <title>Active sludge and wastewater microbial communities from Klosterneuburg, Austria.</title>
        <authorList>
            <person name="Wagner M."/>
        </authorList>
    </citation>
    <scope>NUCLEOTIDE SEQUENCE [LARGE SCALE GENOMIC DNA]</scope>
    <source>
        <strain evidence="2 3">Nm 57</strain>
    </source>
</reference>
<keyword evidence="1" id="KW-0472">Membrane</keyword>